<protein>
    <submittedName>
        <fullName evidence="2">Transposase</fullName>
    </submittedName>
</protein>
<sequence>MSFLAGMDLLTGEIIPLVRDTHKSSDFIEFLKMLDSKYPKGDRIRLVLDNHSAHTSKETQKYLAMMPGRFEFVFTPKHGSWLNLIESFFGKMTKQFLRGIRVSSKEELVNRIYQYINEVNGSPVIYHWTYKMDEVAL</sequence>
<name>A0A098B949_DESHA</name>
<dbReference type="EMBL" id="LK996017">
    <property type="protein sequence ID" value="CDX04892.1"/>
    <property type="molecule type" value="Genomic_DNA"/>
</dbReference>
<organism evidence="2">
    <name type="scientific">Desulfitobacterium hafniense</name>
    <name type="common">Desulfitobacterium frappieri</name>
    <dbReference type="NCBI Taxonomy" id="49338"/>
    <lineage>
        <taxon>Bacteria</taxon>
        <taxon>Bacillati</taxon>
        <taxon>Bacillota</taxon>
        <taxon>Clostridia</taxon>
        <taxon>Eubacteriales</taxon>
        <taxon>Desulfitobacteriaceae</taxon>
        <taxon>Desulfitobacterium</taxon>
    </lineage>
</organism>
<dbReference type="AlphaFoldDB" id="A0A098B949"/>
<dbReference type="NCBIfam" id="NF033545">
    <property type="entry name" value="transpos_IS630"/>
    <property type="match status" value="1"/>
</dbReference>
<dbReference type="Pfam" id="PF13358">
    <property type="entry name" value="DDE_3"/>
    <property type="match status" value="1"/>
</dbReference>
<feature type="domain" description="Tc1-like transposase DDE" evidence="1">
    <location>
        <begin position="2"/>
        <end position="108"/>
    </location>
</feature>
<dbReference type="InterPro" id="IPR047655">
    <property type="entry name" value="Transpos_IS630-like"/>
</dbReference>
<reference evidence="2" key="1">
    <citation type="submission" date="2014-07" db="EMBL/GenBank/DDBJ databases">
        <authorList>
            <person name="Hornung V.Bastian."/>
        </authorList>
    </citation>
    <scope>NUCLEOTIDE SEQUENCE</scope>
    <source>
        <strain evidence="2">PCE-S</strain>
    </source>
</reference>
<evidence type="ECO:0000259" key="1">
    <source>
        <dbReference type="Pfam" id="PF13358"/>
    </source>
</evidence>
<proteinExistence type="predicted"/>
<dbReference type="GO" id="GO:0003676">
    <property type="term" value="F:nucleic acid binding"/>
    <property type="evidence" value="ECO:0007669"/>
    <property type="project" value="InterPro"/>
</dbReference>
<dbReference type="Gene3D" id="3.30.420.10">
    <property type="entry name" value="Ribonuclease H-like superfamily/Ribonuclease H"/>
    <property type="match status" value="1"/>
</dbReference>
<dbReference type="PATRIC" id="fig|49338.4.peg.5386"/>
<accession>A0A098B949</accession>
<evidence type="ECO:0000313" key="2">
    <source>
        <dbReference type="EMBL" id="CDX04892.1"/>
    </source>
</evidence>
<dbReference type="InterPro" id="IPR012337">
    <property type="entry name" value="RNaseH-like_sf"/>
</dbReference>
<dbReference type="InterPro" id="IPR038717">
    <property type="entry name" value="Tc1-like_DDE_dom"/>
</dbReference>
<dbReference type="InterPro" id="IPR036397">
    <property type="entry name" value="RNaseH_sf"/>
</dbReference>
<gene>
    <name evidence="2" type="ORF">DPCES_5006</name>
</gene>
<dbReference type="SUPFAM" id="SSF53098">
    <property type="entry name" value="Ribonuclease H-like"/>
    <property type="match status" value="1"/>
</dbReference>